<dbReference type="EMBL" id="UOFD01000016">
    <property type="protein sequence ID" value="VAW50548.1"/>
    <property type="molecule type" value="Genomic_DNA"/>
</dbReference>
<feature type="domain" description="DUF4426" evidence="1">
    <location>
        <begin position="31"/>
        <end position="149"/>
    </location>
</feature>
<dbReference type="Gene3D" id="2.60.40.3340">
    <property type="entry name" value="Domain of unknown function DUF4426"/>
    <property type="match status" value="1"/>
</dbReference>
<organism evidence="2">
    <name type="scientific">hydrothermal vent metagenome</name>
    <dbReference type="NCBI Taxonomy" id="652676"/>
    <lineage>
        <taxon>unclassified sequences</taxon>
        <taxon>metagenomes</taxon>
        <taxon>ecological metagenomes</taxon>
    </lineage>
</organism>
<dbReference type="Pfam" id="PF14467">
    <property type="entry name" value="DUF4426"/>
    <property type="match status" value="1"/>
</dbReference>
<sequence>MFTLTNKLFKGLFIATLTLFSVNSYAESSMEFGDYIIHYNAFRSDTISPEVAKQYDLPRANNRVIINIAVLKKVINTTGTPTASNVTGHAINLTGQLKQLTFKQIKEGTAIYYLANTKVSNGERLKFDLKVIPDGEKRAASLQFNKKFLIN</sequence>
<name>A0A3B0W3U0_9ZZZZ</name>
<protein>
    <recommendedName>
        <fullName evidence="1">DUF4426 domain-containing protein</fullName>
    </recommendedName>
</protein>
<proteinExistence type="predicted"/>
<accession>A0A3B0W3U0</accession>
<gene>
    <name evidence="2" type="ORF">MNBD_GAMMA06-91</name>
</gene>
<dbReference type="AlphaFoldDB" id="A0A3B0W3U0"/>
<evidence type="ECO:0000313" key="2">
    <source>
        <dbReference type="EMBL" id="VAW50548.1"/>
    </source>
</evidence>
<dbReference type="InterPro" id="IPR025218">
    <property type="entry name" value="DUF4426"/>
</dbReference>
<reference evidence="2" key="1">
    <citation type="submission" date="2018-06" db="EMBL/GenBank/DDBJ databases">
        <authorList>
            <person name="Zhirakovskaya E."/>
        </authorList>
    </citation>
    <scope>NUCLEOTIDE SEQUENCE</scope>
</reference>
<evidence type="ECO:0000259" key="1">
    <source>
        <dbReference type="Pfam" id="PF14467"/>
    </source>
</evidence>